<dbReference type="Proteomes" id="UP000282515">
    <property type="component" value="Unassembled WGS sequence"/>
</dbReference>
<gene>
    <name evidence="3" type="ORF">D9V41_03640</name>
</gene>
<evidence type="ECO:0000313" key="3">
    <source>
        <dbReference type="EMBL" id="RLV56875.1"/>
    </source>
</evidence>
<evidence type="ECO:0000256" key="1">
    <source>
        <dbReference type="SAM" id="Phobius"/>
    </source>
</evidence>
<protein>
    <submittedName>
        <fullName evidence="3">Pilus assembly protein</fullName>
    </submittedName>
</protein>
<comment type="caution">
    <text evidence="3">The sequence shown here is derived from an EMBL/GenBank/DDBJ whole genome shotgun (WGS) entry which is preliminary data.</text>
</comment>
<keyword evidence="1" id="KW-1133">Transmembrane helix</keyword>
<dbReference type="OrthoDB" id="4826617at2"/>
<reference evidence="3 4" key="1">
    <citation type="submission" date="2018-10" db="EMBL/GenBank/DDBJ databases">
        <title>Aeromicrobium sp. 9W16Y-2 whole genome shotgun sequence.</title>
        <authorList>
            <person name="Li F."/>
        </authorList>
    </citation>
    <scope>NUCLEOTIDE SEQUENCE [LARGE SCALE GENOMIC DNA]</scope>
    <source>
        <strain evidence="3 4">9W16Y-2</strain>
    </source>
</reference>
<dbReference type="EMBL" id="RDBF01000002">
    <property type="protein sequence ID" value="RLV56875.1"/>
    <property type="molecule type" value="Genomic_DNA"/>
</dbReference>
<evidence type="ECO:0000259" key="2">
    <source>
        <dbReference type="Pfam" id="PF07811"/>
    </source>
</evidence>
<dbReference type="Pfam" id="PF07811">
    <property type="entry name" value="TadE"/>
    <property type="match status" value="1"/>
</dbReference>
<organism evidence="3 4">
    <name type="scientific">Aeromicrobium phragmitis</name>
    <dbReference type="NCBI Taxonomy" id="2478914"/>
    <lineage>
        <taxon>Bacteria</taxon>
        <taxon>Bacillati</taxon>
        <taxon>Actinomycetota</taxon>
        <taxon>Actinomycetes</taxon>
        <taxon>Propionibacteriales</taxon>
        <taxon>Nocardioidaceae</taxon>
        <taxon>Aeromicrobium</taxon>
    </lineage>
</organism>
<feature type="domain" description="TadE-like" evidence="2">
    <location>
        <begin position="8"/>
        <end position="50"/>
    </location>
</feature>
<proteinExistence type="predicted"/>
<evidence type="ECO:0000313" key="4">
    <source>
        <dbReference type="Proteomes" id="UP000282515"/>
    </source>
</evidence>
<dbReference type="AlphaFoldDB" id="A0A3L8PNA8"/>
<sequence length="133" mass="13960">MRRRGERGSMSVEVVLMFPILIAFTLLVVAGGRYVTARVDIEAAARDAARAASMERTYPAAQNAARSIAASSLSGASDCQVAELSGNFRSGGVVDVTLNCEVSNRGLELIGLSGTYRLSASGSAPIDTYRRTG</sequence>
<accession>A0A3L8PNA8</accession>
<dbReference type="InterPro" id="IPR012495">
    <property type="entry name" value="TadE-like_dom"/>
</dbReference>
<keyword evidence="1" id="KW-0812">Transmembrane</keyword>
<name>A0A3L8PNA8_9ACTN</name>
<keyword evidence="4" id="KW-1185">Reference proteome</keyword>
<dbReference type="RefSeq" id="WP_121793176.1">
    <property type="nucleotide sequence ID" value="NZ_RDBF01000002.1"/>
</dbReference>
<keyword evidence="1" id="KW-0472">Membrane</keyword>
<feature type="transmembrane region" description="Helical" evidence="1">
    <location>
        <begin position="12"/>
        <end position="32"/>
    </location>
</feature>